<dbReference type="Pfam" id="PF05277">
    <property type="entry name" value="DUF726"/>
    <property type="match status" value="1"/>
</dbReference>
<reference evidence="8 9" key="1">
    <citation type="submission" date="2016-03" db="EMBL/GenBank/DDBJ databases">
        <authorList>
            <person name="Ploux O."/>
        </authorList>
    </citation>
    <scope>NUCLEOTIDE SEQUENCE [LARGE SCALE GENOMIC DNA]</scope>
    <source>
        <strain evidence="8 9">UAMH 11012</strain>
    </source>
</reference>
<dbReference type="SUPFAM" id="SSF53474">
    <property type="entry name" value="alpha/beta-Hydrolases"/>
    <property type="match status" value="1"/>
</dbReference>
<keyword evidence="5 7" id="KW-0472">Membrane</keyword>
<keyword evidence="3 7" id="KW-0812">Transmembrane</keyword>
<evidence type="ECO:0000256" key="6">
    <source>
        <dbReference type="SAM" id="MobiDB-lite"/>
    </source>
</evidence>
<organism evidence="8 9">
    <name type="scientific">Phialocephala subalpina</name>
    <dbReference type="NCBI Taxonomy" id="576137"/>
    <lineage>
        <taxon>Eukaryota</taxon>
        <taxon>Fungi</taxon>
        <taxon>Dikarya</taxon>
        <taxon>Ascomycota</taxon>
        <taxon>Pezizomycotina</taxon>
        <taxon>Leotiomycetes</taxon>
        <taxon>Helotiales</taxon>
        <taxon>Mollisiaceae</taxon>
        <taxon>Phialocephala</taxon>
        <taxon>Phialocephala fortinii species complex</taxon>
    </lineage>
</organism>
<comment type="similarity">
    <text evidence="2">Belongs to the TMCO4 family.</text>
</comment>
<dbReference type="AlphaFoldDB" id="A0A1L7WJ43"/>
<feature type="transmembrane region" description="Helical" evidence="7">
    <location>
        <begin position="370"/>
        <end position="390"/>
    </location>
</feature>
<comment type="subcellular location">
    <subcellularLocation>
        <location evidence="1">Membrane</location>
        <topology evidence="1">Multi-pass membrane protein</topology>
    </subcellularLocation>
</comment>
<feature type="compositionally biased region" description="Acidic residues" evidence="6">
    <location>
        <begin position="132"/>
        <end position="143"/>
    </location>
</feature>
<accession>A0A1L7WJ43</accession>
<evidence type="ECO:0000256" key="3">
    <source>
        <dbReference type="ARBA" id="ARBA00022692"/>
    </source>
</evidence>
<dbReference type="OrthoDB" id="277931at2759"/>
<dbReference type="Proteomes" id="UP000184330">
    <property type="component" value="Unassembled WGS sequence"/>
</dbReference>
<protein>
    <submittedName>
        <fullName evidence="8">Related to DUF726 domain protein</fullName>
    </submittedName>
</protein>
<feature type="region of interest" description="Disordered" evidence="6">
    <location>
        <begin position="110"/>
        <end position="146"/>
    </location>
</feature>
<feature type="compositionally biased region" description="Polar residues" evidence="6">
    <location>
        <begin position="110"/>
        <end position="128"/>
    </location>
</feature>
<gene>
    <name evidence="8" type="ORF">PAC_02664</name>
</gene>
<dbReference type="InterPro" id="IPR007941">
    <property type="entry name" value="DUF726"/>
</dbReference>
<dbReference type="PANTHER" id="PTHR17920:SF22">
    <property type="entry name" value="DUF726 DOMAIN PROTEIN (AFU_ORTHOLOGUE AFUA_2G12860)"/>
    <property type="match status" value="1"/>
</dbReference>
<evidence type="ECO:0000313" key="9">
    <source>
        <dbReference type="Proteomes" id="UP000184330"/>
    </source>
</evidence>
<keyword evidence="9" id="KW-1185">Reference proteome</keyword>
<evidence type="ECO:0000256" key="1">
    <source>
        <dbReference type="ARBA" id="ARBA00004141"/>
    </source>
</evidence>
<feature type="region of interest" description="Disordered" evidence="6">
    <location>
        <begin position="686"/>
        <end position="722"/>
    </location>
</feature>
<feature type="transmembrane region" description="Helical" evidence="7">
    <location>
        <begin position="253"/>
        <end position="276"/>
    </location>
</feature>
<proteinExistence type="inferred from homology"/>
<feature type="transmembrane region" description="Helical" evidence="7">
    <location>
        <begin position="331"/>
        <end position="358"/>
    </location>
</feature>
<dbReference type="EMBL" id="FJOG01000003">
    <property type="protein sequence ID" value="CZR52787.1"/>
    <property type="molecule type" value="Genomic_DNA"/>
</dbReference>
<dbReference type="GO" id="GO:0016020">
    <property type="term" value="C:membrane"/>
    <property type="evidence" value="ECO:0007669"/>
    <property type="project" value="UniProtKB-SubCell"/>
</dbReference>
<keyword evidence="4 7" id="KW-1133">Transmembrane helix</keyword>
<name>A0A1L7WJ43_9HELO</name>
<evidence type="ECO:0000256" key="4">
    <source>
        <dbReference type="ARBA" id="ARBA00022989"/>
    </source>
</evidence>
<sequence>MSFILEWPQSICCAQVQYMLVAFNHVISGTPVTARRHQEHSSAPPQSSPASAILSCHNSASMAPGKEGAAREHEQDLSSILSTKERVELTLLVANITELQRQQLSDTFDASVTSSKQPQQALNITDKNPNVDESEPHEETEEEEKARKLREKVEKELSAPKMLELKTNSLEFFDKWRESVISRVGTAVNNPTEMVEEQKESASADATPINAPPAEPKVIRSNTNIEEADAALIELYPPTSTALYSLPKDKRILLLHSMLLLLLSLEHYIGLSRILLLHISSSLHLPLHILTEQEVKVAQGLLEAAKHMSGSEETQKRSDENKNSRRWKVGLAGVAGAAVIGITGGLAAPLVAGAIGTIMGGLGLGATTAAGLLGALAESGVIVGSLFGAYGGRMTGKMMDAYAKEVEDFAFLPLKGSKHREPQPEDRRLRVTIGISGWLTQKEDIITPWRALGRESEVFALRWELEALTKLGSSLESVVKSAAWSVAKKEIIARTIFASLLDALWPIALLKVSKVVDNPFSVAKNRADKAGLVLADALINKAQGERPVTLIGYSLGARLIYSCLMSLVERRAFGLIESVVLMGTPAPSDAAVWRAMRSVVSGRLVNVYSENDYILAFLYRTSAIQFGVAGLQEAQDVKGIENINVSEMVSGHLRYQYLVGSILEKIGFEDIDVQEVAREEETLALLEKEEEKEQEEKQGKDVDPEKEAAEMEKEVKQKTGQTLMQRAVETLHLGK</sequence>
<feature type="compositionally biased region" description="Basic and acidic residues" evidence="6">
    <location>
        <begin position="686"/>
        <end position="717"/>
    </location>
</feature>
<dbReference type="Gene3D" id="3.40.50.1820">
    <property type="entry name" value="alpha/beta hydrolase"/>
    <property type="match status" value="1"/>
</dbReference>
<evidence type="ECO:0000256" key="2">
    <source>
        <dbReference type="ARBA" id="ARBA00009824"/>
    </source>
</evidence>
<dbReference type="PANTHER" id="PTHR17920">
    <property type="entry name" value="TRANSMEMBRANE AND COILED-COIL DOMAIN-CONTAINING PROTEIN 4 TMCO4"/>
    <property type="match status" value="1"/>
</dbReference>
<evidence type="ECO:0000256" key="5">
    <source>
        <dbReference type="ARBA" id="ARBA00023136"/>
    </source>
</evidence>
<evidence type="ECO:0000256" key="7">
    <source>
        <dbReference type="SAM" id="Phobius"/>
    </source>
</evidence>
<dbReference type="InterPro" id="IPR029058">
    <property type="entry name" value="AB_hydrolase_fold"/>
</dbReference>
<evidence type="ECO:0000313" key="8">
    <source>
        <dbReference type="EMBL" id="CZR52787.1"/>
    </source>
</evidence>